<dbReference type="AlphaFoldDB" id="Q58CH5"/>
<dbReference type="RefSeq" id="WP_004348381.1">
    <property type="nucleotide sequence ID" value="NZ_CP104865.1"/>
</dbReference>
<dbReference type="Pfam" id="PF14072">
    <property type="entry name" value="DndB"/>
    <property type="match status" value="1"/>
</dbReference>
<protein>
    <recommendedName>
        <fullName evidence="2">DGQHR domain-containing protein</fullName>
    </recommendedName>
</protein>
<reference evidence="1" key="1">
    <citation type="journal article" date="2005" name="Am. J. Respir. Cell Mol. Biol.">
        <title>Identification of DNA markers for a transmissible Pseudomonas aeruginosa cystic fibrosis strain.</title>
        <authorList>
            <person name="Lewis D.A."/>
            <person name="Jones A."/>
            <person name="Parkhill J."/>
            <person name="Speert D.P."/>
            <person name="Govan J.R.W."/>
            <person name="LiPuma J.J."/>
            <person name="Lory S."/>
            <person name="Webb A.K."/>
            <person name="Mahenthiralingam E."/>
        </authorList>
    </citation>
    <scope>NUCLEOTIDE SEQUENCE</scope>
    <source>
        <strain evidence="1">MA</strain>
    </source>
</reference>
<dbReference type="EMBL" id="CR848688">
    <property type="protein sequence ID" value="CAH61039.1"/>
    <property type="molecule type" value="Genomic_DNA"/>
</dbReference>
<evidence type="ECO:0008006" key="2">
    <source>
        <dbReference type="Google" id="ProtNLM"/>
    </source>
</evidence>
<gene>
    <name evidence="1" type="ORF">pa1310014</name>
</gene>
<organism evidence="1">
    <name type="scientific">Pseudomonas aeruginosa</name>
    <dbReference type="NCBI Taxonomy" id="287"/>
    <lineage>
        <taxon>Bacteria</taxon>
        <taxon>Pseudomonadati</taxon>
        <taxon>Pseudomonadota</taxon>
        <taxon>Gammaproteobacteria</taxon>
        <taxon>Pseudomonadales</taxon>
        <taxon>Pseudomonadaceae</taxon>
        <taxon>Pseudomonas</taxon>
    </lineage>
</organism>
<name>Q58CH5_PSEAI</name>
<accession>Q58CH5</accession>
<evidence type="ECO:0000313" key="1">
    <source>
        <dbReference type="EMBL" id="CAH61039.1"/>
    </source>
</evidence>
<dbReference type="InterPro" id="IPR017642">
    <property type="entry name" value="DNA_S_mod_DndB"/>
</dbReference>
<dbReference type="CDD" id="cd16413">
    <property type="entry name" value="DGQHR_domain"/>
    <property type="match status" value="1"/>
</dbReference>
<proteinExistence type="predicted"/>
<sequence length="523" mass="59173">MNGQKIPLLKVKQWLNSWEQSIWSPDEGLPKPPQNFYIASMPLKLLRNLAGVSRRQIEERKKVEKGAGYQRAHQASRSRSIARYIQFGYPLSNQTGLEPNEHSKLIHPGWLPMSILVNIIKPGETRRRSGKEVTLESDEAVTISESNGFSFLEIPSSLDSTAAGSKKSALEPIEIIDGQHRLFAVDELTGEELDENYEVPVVFFDGLTESWQAYLFWVINVEPKKINTSLAFDLYPELRSQSWLESGEGIKVYQEHRAQELTEVLWRHPKSPWKSRIELHGNRIDGHVSNAAFIRSLMVSFVRRWGNEHKLGGLFGSIDKQGKEKVLPWKRSQQAAFLITCWTMVHEAVKNSKSPWVLDLQSCEKPENLDLLQEKNEFLKNTAFSGPNTLLATDQGCRAILLVFNAMSQIAYSEIGLEEWEIDAISDTPNDEDVSLALDELSRLKPINSYLYEIAKALTDTGMDWRTSSAPSLSREESKVQSAYRGSSGYTLLQQECYKHLIKSKDPLVVESAKAAISLLGIK</sequence>